<reference evidence="3" key="1">
    <citation type="journal article" date="2019" name="Int. J. Syst. Evol. Microbiol.">
        <title>The Global Catalogue of Microorganisms (GCM) 10K type strain sequencing project: providing services to taxonomists for standard genome sequencing and annotation.</title>
        <authorList>
            <consortium name="The Broad Institute Genomics Platform"/>
            <consortium name="The Broad Institute Genome Sequencing Center for Infectious Disease"/>
            <person name="Wu L."/>
            <person name="Ma J."/>
        </authorList>
    </citation>
    <scope>NUCLEOTIDE SEQUENCE [LARGE SCALE GENOMIC DNA]</scope>
    <source>
        <strain evidence="3">JCM 11496</strain>
    </source>
</reference>
<keyword evidence="1" id="KW-0472">Membrane</keyword>
<dbReference type="EMBL" id="JBHUGA010000001">
    <property type="protein sequence ID" value="MFD1844997.1"/>
    <property type="molecule type" value="Genomic_DNA"/>
</dbReference>
<dbReference type="Proteomes" id="UP001597307">
    <property type="component" value="Unassembled WGS sequence"/>
</dbReference>
<sequence>MNQTPRILNRLLLGLIGALLMAVGVATTLLMFPAAARWWRSVAVELGEGIDGLLQQTTLDGQRDSWLWIVLALVMLLIVACMVGWIAAQGRGRSGTLAQDDNPADASGEAAGRVIINGSVAEQALKAALQERGDLVNAAVTTYVFDGEPALRIRVFPRSGVSPHEVATEVTDLVEALDLLVGRQTPVLISISAGARTRFTRTERVR</sequence>
<organism evidence="2 3">
    <name type="scientific">Arthrobacter flavus</name>
    <dbReference type="NCBI Taxonomy" id="95172"/>
    <lineage>
        <taxon>Bacteria</taxon>
        <taxon>Bacillati</taxon>
        <taxon>Actinomycetota</taxon>
        <taxon>Actinomycetes</taxon>
        <taxon>Micrococcales</taxon>
        <taxon>Micrococcaceae</taxon>
        <taxon>Arthrobacter</taxon>
    </lineage>
</organism>
<dbReference type="RefSeq" id="WP_343876950.1">
    <property type="nucleotide sequence ID" value="NZ_BAAAIJ010000001.1"/>
</dbReference>
<keyword evidence="1" id="KW-0812">Transmembrane</keyword>
<protein>
    <recommendedName>
        <fullName evidence="4">Alkaline shock response membrane anchor protein AmaP</fullName>
    </recommendedName>
</protein>
<accession>A0ABW4Q2X4</accession>
<keyword evidence="3" id="KW-1185">Reference proteome</keyword>
<gene>
    <name evidence="2" type="ORF">ACFSFX_00075</name>
</gene>
<evidence type="ECO:0008006" key="4">
    <source>
        <dbReference type="Google" id="ProtNLM"/>
    </source>
</evidence>
<keyword evidence="1" id="KW-1133">Transmembrane helix</keyword>
<proteinExistence type="predicted"/>
<feature type="transmembrane region" description="Helical" evidence="1">
    <location>
        <begin position="66"/>
        <end position="88"/>
    </location>
</feature>
<evidence type="ECO:0000313" key="3">
    <source>
        <dbReference type="Proteomes" id="UP001597307"/>
    </source>
</evidence>
<evidence type="ECO:0000256" key="1">
    <source>
        <dbReference type="SAM" id="Phobius"/>
    </source>
</evidence>
<comment type="caution">
    <text evidence="2">The sequence shown here is derived from an EMBL/GenBank/DDBJ whole genome shotgun (WGS) entry which is preliminary data.</text>
</comment>
<feature type="transmembrane region" description="Helical" evidence="1">
    <location>
        <begin position="12"/>
        <end position="32"/>
    </location>
</feature>
<evidence type="ECO:0000313" key="2">
    <source>
        <dbReference type="EMBL" id="MFD1844997.1"/>
    </source>
</evidence>
<name>A0ABW4Q2X4_9MICC</name>